<evidence type="ECO:0000256" key="1">
    <source>
        <dbReference type="SAM" id="SignalP"/>
    </source>
</evidence>
<dbReference type="EMBL" id="JAVHJO010000007">
    <property type="protein sequence ID" value="KAK6538650.1"/>
    <property type="molecule type" value="Genomic_DNA"/>
</dbReference>
<feature type="signal peptide" evidence="1">
    <location>
        <begin position="1"/>
        <end position="20"/>
    </location>
</feature>
<gene>
    <name evidence="2" type="ORF">TWF694_010228</name>
</gene>
<evidence type="ECO:0000313" key="3">
    <source>
        <dbReference type="Proteomes" id="UP001365542"/>
    </source>
</evidence>
<keyword evidence="1" id="KW-0732">Signal</keyword>
<protein>
    <submittedName>
        <fullName evidence="2">Uncharacterized protein</fullName>
    </submittedName>
</protein>
<feature type="chain" id="PRO_5044024295" evidence="1">
    <location>
        <begin position="21"/>
        <end position="79"/>
    </location>
</feature>
<accession>A0AAV9XAE8</accession>
<keyword evidence="3" id="KW-1185">Reference proteome</keyword>
<comment type="caution">
    <text evidence="2">The sequence shown here is derived from an EMBL/GenBank/DDBJ whole genome shotgun (WGS) entry which is preliminary data.</text>
</comment>
<dbReference type="AlphaFoldDB" id="A0AAV9XAE8"/>
<reference evidence="2 3" key="1">
    <citation type="submission" date="2019-10" db="EMBL/GenBank/DDBJ databases">
        <authorList>
            <person name="Palmer J.M."/>
        </authorList>
    </citation>
    <scope>NUCLEOTIDE SEQUENCE [LARGE SCALE GENOMIC DNA]</scope>
    <source>
        <strain evidence="2 3">TWF694</strain>
    </source>
</reference>
<dbReference type="Proteomes" id="UP001365542">
    <property type="component" value="Unassembled WGS sequence"/>
</dbReference>
<name>A0AAV9XAE8_9PEZI</name>
<organism evidence="2 3">
    <name type="scientific">Orbilia ellipsospora</name>
    <dbReference type="NCBI Taxonomy" id="2528407"/>
    <lineage>
        <taxon>Eukaryota</taxon>
        <taxon>Fungi</taxon>
        <taxon>Dikarya</taxon>
        <taxon>Ascomycota</taxon>
        <taxon>Pezizomycotina</taxon>
        <taxon>Orbiliomycetes</taxon>
        <taxon>Orbiliales</taxon>
        <taxon>Orbiliaceae</taxon>
        <taxon>Orbilia</taxon>
    </lineage>
</organism>
<proteinExistence type="predicted"/>
<evidence type="ECO:0000313" key="2">
    <source>
        <dbReference type="EMBL" id="KAK6538650.1"/>
    </source>
</evidence>
<sequence length="79" mass="8397">MQFSLITLATLALAPLAIMAAPAPEPMPLAEPIAFSDAETFHDIVKRQYCTTDANCGGKKCLCQACYGGPIQCFPVCCN</sequence>